<organism evidence="5 6">
    <name type="scientific">Candidatus Curtissbacteria bacterium RBG_13_40_7</name>
    <dbReference type="NCBI Taxonomy" id="1797706"/>
    <lineage>
        <taxon>Bacteria</taxon>
        <taxon>Candidatus Curtissiibacteriota</taxon>
    </lineage>
</organism>
<evidence type="ECO:0000256" key="2">
    <source>
        <dbReference type="ARBA" id="ARBA00022676"/>
    </source>
</evidence>
<sequence>MKIAIVILNYNGLANTLQCLKSLKKCSHDKFKVEIIIIDNDSKDDSVETLSKLKDIIFIQNHNNLGFAAGNNIGIKKALQRNADYILILNNDTIVDSDLLINLLAMSKTGDIISPKIYFAPGFEFHKKRYKKDDLGKVIWYAGAKIDWQNIIGQHLGVDEVDGGQFDERYQIDLATGACMFVRSEVFKKIGYFDEKYFLYLEDMDFCVRAKNAGFKILFEPEAVVWHKNAGTAGGPGSRLQDYFISRNRLLFAFEYAPLRTKIALIRQILSQLKDPIKRTAFVDFITRRFGKGSFLK</sequence>
<dbReference type="Proteomes" id="UP000179252">
    <property type="component" value="Unassembled WGS sequence"/>
</dbReference>
<protein>
    <recommendedName>
        <fullName evidence="4">Glycosyltransferase 2-like domain-containing protein</fullName>
    </recommendedName>
</protein>
<dbReference type="CDD" id="cd04186">
    <property type="entry name" value="GT_2_like_c"/>
    <property type="match status" value="1"/>
</dbReference>
<evidence type="ECO:0000313" key="5">
    <source>
        <dbReference type="EMBL" id="OGD83508.1"/>
    </source>
</evidence>
<dbReference type="PANTHER" id="PTHR43179:SF12">
    <property type="entry name" value="GALACTOFURANOSYLTRANSFERASE GLFT2"/>
    <property type="match status" value="1"/>
</dbReference>
<dbReference type="Gene3D" id="3.90.550.10">
    <property type="entry name" value="Spore Coat Polysaccharide Biosynthesis Protein SpsA, Chain A"/>
    <property type="match status" value="1"/>
</dbReference>
<dbReference type="Pfam" id="PF00535">
    <property type="entry name" value="Glycos_transf_2"/>
    <property type="match status" value="1"/>
</dbReference>
<keyword evidence="3" id="KW-0808">Transferase</keyword>
<dbReference type="SUPFAM" id="SSF53448">
    <property type="entry name" value="Nucleotide-diphospho-sugar transferases"/>
    <property type="match status" value="1"/>
</dbReference>
<evidence type="ECO:0000313" key="6">
    <source>
        <dbReference type="Proteomes" id="UP000179252"/>
    </source>
</evidence>
<feature type="domain" description="Glycosyltransferase 2-like" evidence="4">
    <location>
        <begin position="5"/>
        <end position="190"/>
    </location>
</feature>
<evidence type="ECO:0000256" key="3">
    <source>
        <dbReference type="ARBA" id="ARBA00022679"/>
    </source>
</evidence>
<dbReference type="PANTHER" id="PTHR43179">
    <property type="entry name" value="RHAMNOSYLTRANSFERASE WBBL"/>
    <property type="match status" value="1"/>
</dbReference>
<comment type="caution">
    <text evidence="5">The sequence shown here is derived from an EMBL/GenBank/DDBJ whole genome shotgun (WGS) entry which is preliminary data.</text>
</comment>
<reference evidence="5 6" key="1">
    <citation type="journal article" date="2016" name="Nat. Commun.">
        <title>Thousands of microbial genomes shed light on interconnected biogeochemical processes in an aquifer system.</title>
        <authorList>
            <person name="Anantharaman K."/>
            <person name="Brown C.T."/>
            <person name="Hug L.A."/>
            <person name="Sharon I."/>
            <person name="Castelle C.J."/>
            <person name="Probst A.J."/>
            <person name="Thomas B.C."/>
            <person name="Singh A."/>
            <person name="Wilkins M.J."/>
            <person name="Karaoz U."/>
            <person name="Brodie E.L."/>
            <person name="Williams K.H."/>
            <person name="Hubbard S.S."/>
            <person name="Banfield J.F."/>
        </authorList>
    </citation>
    <scope>NUCLEOTIDE SEQUENCE [LARGE SCALE GENOMIC DNA]</scope>
</reference>
<gene>
    <name evidence="5" type="ORF">A2165_02730</name>
</gene>
<evidence type="ECO:0000256" key="1">
    <source>
        <dbReference type="ARBA" id="ARBA00006739"/>
    </source>
</evidence>
<proteinExistence type="inferred from homology"/>
<dbReference type="InterPro" id="IPR029044">
    <property type="entry name" value="Nucleotide-diphossugar_trans"/>
</dbReference>
<dbReference type="AlphaFoldDB" id="A0A1F5FV68"/>
<dbReference type="GO" id="GO:0016757">
    <property type="term" value="F:glycosyltransferase activity"/>
    <property type="evidence" value="ECO:0007669"/>
    <property type="project" value="UniProtKB-KW"/>
</dbReference>
<dbReference type="EMBL" id="MFAU01000045">
    <property type="protein sequence ID" value="OGD83508.1"/>
    <property type="molecule type" value="Genomic_DNA"/>
</dbReference>
<comment type="similarity">
    <text evidence="1">Belongs to the glycosyltransferase 2 family.</text>
</comment>
<accession>A0A1F5FV68</accession>
<dbReference type="InterPro" id="IPR001173">
    <property type="entry name" value="Glyco_trans_2-like"/>
</dbReference>
<name>A0A1F5FV68_9BACT</name>
<evidence type="ECO:0000259" key="4">
    <source>
        <dbReference type="Pfam" id="PF00535"/>
    </source>
</evidence>
<keyword evidence="2" id="KW-0328">Glycosyltransferase</keyword>